<evidence type="ECO:0000313" key="3">
    <source>
        <dbReference type="Proteomes" id="UP000240830"/>
    </source>
</evidence>
<evidence type="ECO:0000313" key="2">
    <source>
        <dbReference type="EMBL" id="PJF18633.1"/>
    </source>
</evidence>
<gene>
    <name evidence="2" type="ORF">PSACC_01550</name>
</gene>
<protein>
    <submittedName>
        <fullName evidence="2">Uncharacterized protein</fullName>
    </submittedName>
</protein>
<dbReference type="Proteomes" id="UP000240830">
    <property type="component" value="Unassembled WGS sequence"/>
</dbReference>
<dbReference type="AlphaFoldDB" id="A0A2H9TLK0"/>
<keyword evidence="1" id="KW-0812">Transmembrane</keyword>
<keyword evidence="1" id="KW-0472">Membrane</keyword>
<comment type="caution">
    <text evidence="2">The sequence shown here is derived from an EMBL/GenBank/DDBJ whole genome shotgun (WGS) entry which is preliminary data.</text>
</comment>
<name>A0A2H9TLK0_9FUNG</name>
<feature type="transmembrane region" description="Helical" evidence="1">
    <location>
        <begin position="97"/>
        <end position="119"/>
    </location>
</feature>
<reference evidence="2 3" key="1">
    <citation type="submission" date="2016-10" db="EMBL/GenBank/DDBJ databases">
        <title>The genome of Paramicrosporidium saccamoebae is the missing link in understanding Cryptomycota and Microsporidia evolution.</title>
        <authorList>
            <person name="Quandt C.A."/>
            <person name="Beaudet D."/>
            <person name="Corsaro D."/>
            <person name="Michel R."/>
            <person name="Corradi N."/>
            <person name="James T."/>
        </authorList>
    </citation>
    <scope>NUCLEOTIDE SEQUENCE [LARGE SCALE GENOMIC DNA]</scope>
    <source>
        <strain evidence="2 3">KSL3</strain>
    </source>
</reference>
<sequence length="420" mass="47059">MVSTTINIPRHVLLGEWTIASQWEESYPRVELEGFCNVGGIRSVSHRIRLFHHLAPSDQAVKKLTIVEQPQAHVPIEIDAKPYIWGMEWRQQGMMQSILFSVFCGLSFVTTSFGALAFGERFGLIPPVREELTASTYSLQKEKFHVELTLDPFRIRVYGDNFIAVTFGSHKGMLFPNGEGFIQAGDSILIVLFGDHADRGKIFEYISNAPNQGHGAILNDPYLGKAEIVMFGFKIGHDTSSQDSASPVRKRHGDDLAWPAKRQAVAEPEPVLSWYRNHNPLNNVDLNIGETMVKMRTNLVAPALSAEIEAQMVKLRVSGGAVALVSRNGKVEKRDLVSSRLHYDSYNIIPLCELPAENALEVRPGDLVFMFIPLTNNNNLETLKFVPGLVKDIEANWNLFVRRYCKDQVAVTVFIVGNKQ</sequence>
<keyword evidence="3" id="KW-1185">Reference proteome</keyword>
<keyword evidence="1" id="KW-1133">Transmembrane helix</keyword>
<dbReference type="EMBL" id="MTSL01000112">
    <property type="protein sequence ID" value="PJF18633.1"/>
    <property type="molecule type" value="Genomic_DNA"/>
</dbReference>
<evidence type="ECO:0000256" key="1">
    <source>
        <dbReference type="SAM" id="Phobius"/>
    </source>
</evidence>
<proteinExistence type="predicted"/>
<accession>A0A2H9TLK0</accession>
<organism evidence="2 3">
    <name type="scientific">Paramicrosporidium saccamoebae</name>
    <dbReference type="NCBI Taxonomy" id="1246581"/>
    <lineage>
        <taxon>Eukaryota</taxon>
        <taxon>Fungi</taxon>
        <taxon>Fungi incertae sedis</taxon>
        <taxon>Cryptomycota</taxon>
        <taxon>Cryptomycota incertae sedis</taxon>
        <taxon>Paramicrosporidium</taxon>
    </lineage>
</organism>